<dbReference type="InterPro" id="IPR036179">
    <property type="entry name" value="Ig-like_dom_sf"/>
</dbReference>
<keyword evidence="2" id="KW-0472">Membrane</keyword>
<sequence length="291" mass="32561">MFDRLVHRWPTFGQEHIALYYVRTEVYPSDFGKNDFESIESTLVWNLTAWPNHQLNKSAQNTKYTCQSYANGVGPGVSSSSEVAVDYAPEDVGIFFQDQPFLAPTHVINVVEGQHLTPVKCIGKGHPTLTFSWRKNDTAEPIKSDTLQLTSLSRYDSSSFVCEASNKHGTTAIKTYFNVQYIPECSVTIIQKEGKPTLVCTATANPQEVSFTWRVEEYNETYVETENIIQEGLNSYLFLDPTVDTARTYFCYTNNSVGTSNPCEKSVAGNIPIMPTVKVEDNSNSTNATLL</sequence>
<organism evidence="7 8">
    <name type="scientific">Cryptolaemus montrouzieri</name>
    <dbReference type="NCBI Taxonomy" id="559131"/>
    <lineage>
        <taxon>Eukaryota</taxon>
        <taxon>Metazoa</taxon>
        <taxon>Ecdysozoa</taxon>
        <taxon>Arthropoda</taxon>
        <taxon>Hexapoda</taxon>
        <taxon>Insecta</taxon>
        <taxon>Pterygota</taxon>
        <taxon>Neoptera</taxon>
        <taxon>Endopterygota</taxon>
        <taxon>Coleoptera</taxon>
        <taxon>Polyphaga</taxon>
        <taxon>Cucujiformia</taxon>
        <taxon>Coccinelloidea</taxon>
        <taxon>Coccinellidae</taxon>
        <taxon>Scymninae</taxon>
        <taxon>Scymnini</taxon>
        <taxon>Cryptolaemus</taxon>
    </lineage>
</organism>
<keyword evidence="8" id="KW-1185">Reference proteome</keyword>
<comment type="subcellular location">
    <subcellularLocation>
        <location evidence="1">Membrane</location>
        <topology evidence="1">Single-pass type I membrane protein</topology>
    </subcellularLocation>
</comment>
<evidence type="ECO:0000259" key="6">
    <source>
        <dbReference type="PROSITE" id="PS50835"/>
    </source>
</evidence>
<dbReference type="InterPro" id="IPR013783">
    <property type="entry name" value="Ig-like_fold"/>
</dbReference>
<feature type="non-terminal residue" evidence="7">
    <location>
        <position position="291"/>
    </location>
</feature>
<dbReference type="EMBL" id="JABFTP020000165">
    <property type="protein sequence ID" value="KAL3285413.1"/>
    <property type="molecule type" value="Genomic_DNA"/>
</dbReference>
<evidence type="ECO:0000313" key="7">
    <source>
        <dbReference type="EMBL" id="KAL3285413.1"/>
    </source>
</evidence>
<protein>
    <recommendedName>
        <fullName evidence="6">Ig-like domain-containing protein</fullName>
    </recommendedName>
</protein>
<gene>
    <name evidence="7" type="ORF">HHI36_019515</name>
</gene>
<accession>A0ABD2P3W2</accession>
<reference evidence="7 8" key="1">
    <citation type="journal article" date="2021" name="BMC Biol.">
        <title>Horizontally acquired antibacterial genes associated with adaptive radiation of ladybird beetles.</title>
        <authorList>
            <person name="Li H.S."/>
            <person name="Tang X.F."/>
            <person name="Huang Y.H."/>
            <person name="Xu Z.Y."/>
            <person name="Chen M.L."/>
            <person name="Du X.Y."/>
            <person name="Qiu B.Y."/>
            <person name="Chen P.T."/>
            <person name="Zhang W."/>
            <person name="Slipinski A."/>
            <person name="Escalona H.E."/>
            <person name="Waterhouse R.M."/>
            <person name="Zwick A."/>
            <person name="Pang H."/>
        </authorList>
    </citation>
    <scope>NUCLEOTIDE SEQUENCE [LARGE SCALE GENOMIC DNA]</scope>
    <source>
        <strain evidence="7">SYSU2018</strain>
    </source>
</reference>
<evidence type="ECO:0000256" key="3">
    <source>
        <dbReference type="ARBA" id="ARBA00023157"/>
    </source>
</evidence>
<evidence type="ECO:0000256" key="2">
    <source>
        <dbReference type="ARBA" id="ARBA00023136"/>
    </source>
</evidence>
<dbReference type="GO" id="GO:0016020">
    <property type="term" value="C:membrane"/>
    <property type="evidence" value="ECO:0007669"/>
    <property type="project" value="UniProtKB-SubCell"/>
</dbReference>
<dbReference type="InterPro" id="IPR051275">
    <property type="entry name" value="Cell_adhesion_signaling"/>
</dbReference>
<dbReference type="PANTHER" id="PTHR11640:SF31">
    <property type="entry name" value="IRREGULAR CHIASM C-ROUGHEST PROTEIN-RELATED"/>
    <property type="match status" value="1"/>
</dbReference>
<keyword evidence="5" id="KW-0393">Immunoglobulin domain</keyword>
<dbReference type="Proteomes" id="UP001516400">
    <property type="component" value="Unassembled WGS sequence"/>
</dbReference>
<dbReference type="PROSITE" id="PS50835">
    <property type="entry name" value="IG_LIKE"/>
    <property type="match status" value="2"/>
</dbReference>
<evidence type="ECO:0000313" key="8">
    <source>
        <dbReference type="Proteomes" id="UP001516400"/>
    </source>
</evidence>
<feature type="domain" description="Ig-like" evidence="6">
    <location>
        <begin position="183"/>
        <end position="268"/>
    </location>
</feature>
<evidence type="ECO:0000256" key="1">
    <source>
        <dbReference type="ARBA" id="ARBA00004479"/>
    </source>
</evidence>
<dbReference type="Pfam" id="PF13927">
    <property type="entry name" value="Ig_3"/>
    <property type="match status" value="1"/>
</dbReference>
<evidence type="ECO:0000256" key="4">
    <source>
        <dbReference type="ARBA" id="ARBA00023180"/>
    </source>
</evidence>
<keyword evidence="4" id="KW-0325">Glycoprotein</keyword>
<name>A0ABD2P3W2_9CUCU</name>
<dbReference type="InterPro" id="IPR007110">
    <property type="entry name" value="Ig-like_dom"/>
</dbReference>
<dbReference type="AlphaFoldDB" id="A0ABD2P3W2"/>
<proteinExistence type="predicted"/>
<dbReference type="SUPFAM" id="SSF48726">
    <property type="entry name" value="Immunoglobulin"/>
    <property type="match status" value="2"/>
</dbReference>
<dbReference type="Gene3D" id="2.60.40.10">
    <property type="entry name" value="Immunoglobulins"/>
    <property type="match status" value="2"/>
</dbReference>
<feature type="domain" description="Ig-like" evidence="6">
    <location>
        <begin position="100"/>
        <end position="180"/>
    </location>
</feature>
<keyword evidence="3" id="KW-1015">Disulfide bond</keyword>
<dbReference type="PANTHER" id="PTHR11640">
    <property type="entry name" value="NEPHRIN"/>
    <property type="match status" value="1"/>
</dbReference>
<evidence type="ECO:0000256" key="5">
    <source>
        <dbReference type="ARBA" id="ARBA00023319"/>
    </source>
</evidence>
<comment type="caution">
    <text evidence="7">The sequence shown here is derived from an EMBL/GenBank/DDBJ whole genome shotgun (WGS) entry which is preliminary data.</text>
</comment>